<accession>A0A0R1XK51</accession>
<dbReference type="PANTHER" id="PTHR30346">
    <property type="entry name" value="TRANSCRIPTIONAL DUAL REGULATOR HCAR-RELATED"/>
    <property type="match status" value="1"/>
</dbReference>
<keyword evidence="4" id="KW-0804">Transcription</keyword>
<evidence type="ECO:0000256" key="1">
    <source>
        <dbReference type="ARBA" id="ARBA00009437"/>
    </source>
</evidence>
<dbReference type="eggNOG" id="COG0583">
    <property type="taxonomic scope" value="Bacteria"/>
</dbReference>
<dbReference type="PROSITE" id="PS50931">
    <property type="entry name" value="HTH_LYSR"/>
    <property type="match status" value="1"/>
</dbReference>
<dbReference type="GO" id="GO:0003700">
    <property type="term" value="F:DNA-binding transcription factor activity"/>
    <property type="evidence" value="ECO:0007669"/>
    <property type="project" value="InterPro"/>
</dbReference>
<dbReference type="Pfam" id="PF00126">
    <property type="entry name" value="HTH_1"/>
    <property type="match status" value="1"/>
</dbReference>
<keyword evidence="3" id="KW-0238">DNA-binding</keyword>
<keyword evidence="7" id="KW-1185">Reference proteome</keyword>
<evidence type="ECO:0000313" key="6">
    <source>
        <dbReference type="EMBL" id="KRM30542.1"/>
    </source>
</evidence>
<name>A0A0R1XK51_9LACO</name>
<dbReference type="SUPFAM" id="SSF46785">
    <property type="entry name" value="Winged helix' DNA-binding domain"/>
    <property type="match status" value="1"/>
</dbReference>
<dbReference type="InterPro" id="IPR036390">
    <property type="entry name" value="WH_DNA-bd_sf"/>
</dbReference>
<proteinExistence type="inferred from homology"/>
<evidence type="ECO:0000259" key="5">
    <source>
        <dbReference type="PROSITE" id="PS50931"/>
    </source>
</evidence>
<dbReference type="Pfam" id="PF03466">
    <property type="entry name" value="LysR_substrate"/>
    <property type="match status" value="1"/>
</dbReference>
<comment type="similarity">
    <text evidence="1">Belongs to the LysR transcriptional regulatory family.</text>
</comment>
<reference evidence="6 7" key="1">
    <citation type="journal article" date="2015" name="Genome Announc.">
        <title>Expanding the biotechnology potential of lactobacilli through comparative genomics of 213 strains and associated genera.</title>
        <authorList>
            <person name="Sun Z."/>
            <person name="Harris H.M."/>
            <person name="McCann A."/>
            <person name="Guo C."/>
            <person name="Argimon S."/>
            <person name="Zhang W."/>
            <person name="Yang X."/>
            <person name="Jeffery I.B."/>
            <person name="Cooney J.C."/>
            <person name="Kagawa T.F."/>
            <person name="Liu W."/>
            <person name="Song Y."/>
            <person name="Salvetti E."/>
            <person name="Wrobel A."/>
            <person name="Rasinkangas P."/>
            <person name="Parkhill J."/>
            <person name="Rea M.C."/>
            <person name="O'Sullivan O."/>
            <person name="Ritari J."/>
            <person name="Douillard F.P."/>
            <person name="Paul Ross R."/>
            <person name="Yang R."/>
            <person name="Briner A.E."/>
            <person name="Felis G.E."/>
            <person name="de Vos W.M."/>
            <person name="Barrangou R."/>
            <person name="Klaenhammer T.R."/>
            <person name="Caufield P.W."/>
            <person name="Cui Y."/>
            <person name="Zhang H."/>
            <person name="O'Toole P.W."/>
        </authorList>
    </citation>
    <scope>NUCLEOTIDE SEQUENCE [LARGE SCALE GENOMIC DNA]</scope>
    <source>
        <strain evidence="6 7">DSM 18527</strain>
    </source>
</reference>
<evidence type="ECO:0000256" key="4">
    <source>
        <dbReference type="ARBA" id="ARBA00023163"/>
    </source>
</evidence>
<dbReference type="Gene3D" id="3.40.190.290">
    <property type="match status" value="1"/>
</dbReference>
<dbReference type="FunFam" id="1.10.10.10:FF:000001">
    <property type="entry name" value="LysR family transcriptional regulator"/>
    <property type="match status" value="1"/>
</dbReference>
<evidence type="ECO:0000313" key="7">
    <source>
        <dbReference type="Proteomes" id="UP000051236"/>
    </source>
</evidence>
<feature type="domain" description="HTH lysR-type" evidence="5">
    <location>
        <begin position="3"/>
        <end position="60"/>
    </location>
</feature>
<organism evidence="6 7">
    <name type="scientific">Agrilactobacillus composti DSM 18527 = JCM 14202</name>
    <dbReference type="NCBI Taxonomy" id="1423734"/>
    <lineage>
        <taxon>Bacteria</taxon>
        <taxon>Bacillati</taxon>
        <taxon>Bacillota</taxon>
        <taxon>Bacilli</taxon>
        <taxon>Lactobacillales</taxon>
        <taxon>Lactobacillaceae</taxon>
        <taxon>Agrilactobacillus</taxon>
    </lineage>
</organism>
<keyword evidence="2" id="KW-0805">Transcription regulation</keyword>
<dbReference type="Gene3D" id="1.10.10.10">
    <property type="entry name" value="Winged helix-like DNA-binding domain superfamily/Winged helix DNA-binding domain"/>
    <property type="match status" value="1"/>
</dbReference>
<protein>
    <submittedName>
        <fullName evidence="6">LysR family transcriptional regulator</fullName>
    </submittedName>
</protein>
<dbReference type="PRINTS" id="PR00039">
    <property type="entry name" value="HTHLYSR"/>
</dbReference>
<comment type="caution">
    <text evidence="6">The sequence shown here is derived from an EMBL/GenBank/DDBJ whole genome shotgun (WGS) entry which is preliminary data.</text>
</comment>
<dbReference type="InterPro" id="IPR036388">
    <property type="entry name" value="WH-like_DNA-bd_sf"/>
</dbReference>
<sequence>MPMNLQQMRYVLAVVDNQSFRAAAKKLYITQPTLSHSISELEKELNTELFKRTTQGNFLTPAGTEFVQQARRILQAVSGLSNTFTNKAEQDRHFSIAGQHYDFIAAALTRILPKYPDYQYLRVFESTTLNAIRDVAQYRSEIGILFINDGNQSRLLMLFDQNKLIFEELGTFETHIFLSTHHPLAEKEALTLEDLAPYPQVRFTQDTAYSEIAEDPLDPPTTGAVIATSDRATLSKIVSQTDAYGSGSGILTDPEKQGLTLRPLIPATKNRMILLKHPDQGLSPIATDFVTALKTFFPKSPDRK</sequence>
<dbReference type="Proteomes" id="UP000051236">
    <property type="component" value="Unassembled WGS sequence"/>
</dbReference>
<dbReference type="PANTHER" id="PTHR30346:SF0">
    <property type="entry name" value="HCA OPERON TRANSCRIPTIONAL ACTIVATOR HCAR"/>
    <property type="match status" value="1"/>
</dbReference>
<evidence type="ECO:0000256" key="3">
    <source>
        <dbReference type="ARBA" id="ARBA00023125"/>
    </source>
</evidence>
<dbReference type="PATRIC" id="fig|1423734.3.peg.1696"/>
<dbReference type="InterPro" id="IPR000847">
    <property type="entry name" value="LysR_HTH_N"/>
</dbReference>
<dbReference type="STRING" id="1423734.FC83_GL001677"/>
<dbReference type="GO" id="GO:0003677">
    <property type="term" value="F:DNA binding"/>
    <property type="evidence" value="ECO:0007669"/>
    <property type="project" value="UniProtKB-KW"/>
</dbReference>
<dbReference type="AlphaFoldDB" id="A0A0R1XK51"/>
<gene>
    <name evidence="6" type="ORF">FC83_GL001677</name>
</gene>
<dbReference type="InterPro" id="IPR005119">
    <property type="entry name" value="LysR_subst-bd"/>
</dbReference>
<dbReference type="GO" id="GO:0032993">
    <property type="term" value="C:protein-DNA complex"/>
    <property type="evidence" value="ECO:0007669"/>
    <property type="project" value="TreeGrafter"/>
</dbReference>
<dbReference type="SUPFAM" id="SSF53850">
    <property type="entry name" value="Periplasmic binding protein-like II"/>
    <property type="match status" value="1"/>
</dbReference>
<dbReference type="CDD" id="cd05466">
    <property type="entry name" value="PBP2_LTTR_substrate"/>
    <property type="match status" value="1"/>
</dbReference>
<dbReference type="EMBL" id="AZGA01000088">
    <property type="protein sequence ID" value="KRM30542.1"/>
    <property type="molecule type" value="Genomic_DNA"/>
</dbReference>
<evidence type="ECO:0000256" key="2">
    <source>
        <dbReference type="ARBA" id="ARBA00023015"/>
    </source>
</evidence>